<keyword evidence="1" id="KW-0732">Signal</keyword>
<evidence type="ECO:0000313" key="2">
    <source>
        <dbReference type="EMBL" id="MDQ0116729.1"/>
    </source>
</evidence>
<reference evidence="2 3" key="1">
    <citation type="submission" date="2023-07" db="EMBL/GenBank/DDBJ databases">
        <title>Sorghum-associated microbial communities from plants grown in Nebraska, USA.</title>
        <authorList>
            <person name="Schachtman D."/>
        </authorList>
    </citation>
    <scope>NUCLEOTIDE SEQUENCE [LARGE SCALE GENOMIC DNA]</scope>
    <source>
        <strain evidence="2 3">CC482</strain>
    </source>
</reference>
<comment type="caution">
    <text evidence="2">The sequence shown here is derived from an EMBL/GenBank/DDBJ whole genome shotgun (WGS) entry which is preliminary data.</text>
</comment>
<evidence type="ECO:0000313" key="3">
    <source>
        <dbReference type="Proteomes" id="UP001229346"/>
    </source>
</evidence>
<feature type="signal peptide" evidence="1">
    <location>
        <begin position="1"/>
        <end position="17"/>
    </location>
</feature>
<evidence type="ECO:0000256" key="1">
    <source>
        <dbReference type="SAM" id="SignalP"/>
    </source>
</evidence>
<dbReference type="Pfam" id="PF19903">
    <property type="entry name" value="DUF6376"/>
    <property type="match status" value="1"/>
</dbReference>
<dbReference type="InterPro" id="IPR045956">
    <property type="entry name" value="DUF6376"/>
</dbReference>
<proteinExistence type="predicted"/>
<dbReference type="EMBL" id="JAUSSU010000024">
    <property type="protein sequence ID" value="MDQ0116729.1"/>
    <property type="molecule type" value="Genomic_DNA"/>
</dbReference>
<protein>
    <submittedName>
        <fullName evidence="2">Polyhydroxyalkanoate synthesis regulator phasin</fullName>
    </submittedName>
</protein>
<dbReference type="PROSITE" id="PS51257">
    <property type="entry name" value="PROKAR_LIPOPROTEIN"/>
    <property type="match status" value="1"/>
</dbReference>
<gene>
    <name evidence="2" type="ORF">J2T15_006211</name>
</gene>
<dbReference type="RefSeq" id="WP_307210483.1">
    <property type="nucleotide sequence ID" value="NZ_JAUSSU010000024.1"/>
</dbReference>
<accession>A0ABT9UE78</accession>
<dbReference type="Proteomes" id="UP001229346">
    <property type="component" value="Unassembled WGS sequence"/>
</dbReference>
<organism evidence="2 3">
    <name type="scientific">Paenibacillus harenae</name>
    <dbReference type="NCBI Taxonomy" id="306543"/>
    <lineage>
        <taxon>Bacteria</taxon>
        <taxon>Bacillati</taxon>
        <taxon>Bacillota</taxon>
        <taxon>Bacilli</taxon>
        <taxon>Bacillales</taxon>
        <taxon>Paenibacillaceae</taxon>
        <taxon>Paenibacillus</taxon>
    </lineage>
</organism>
<sequence length="147" mass="16237">MMRRSLTLIVVAAMVFAAGCGIIEEATQTVNFAAETTNYLQTITNFGQNMQTMAEQALTDLNARTELKEQLLALQEQIKEYGALTVPDYAKDLHQSITEYNAQLNLSIDTALTNIEQGRAAFDATGIPDTINKINELLNQLNQLTPQ</sequence>
<keyword evidence="3" id="KW-1185">Reference proteome</keyword>
<feature type="chain" id="PRO_5046942744" evidence="1">
    <location>
        <begin position="18"/>
        <end position="147"/>
    </location>
</feature>
<name>A0ABT9UE78_PAEHA</name>